<reference evidence="2 3" key="1">
    <citation type="submission" date="2017-01" db="EMBL/GenBank/DDBJ databases">
        <title>Draft genome sequence of Pseudomonas pachastrellae type strain CCUG 46540T from a deep sea.</title>
        <authorList>
            <person name="Gomila M."/>
            <person name="Mulet M."/>
            <person name="Lalucat J."/>
            <person name="Garcia-Valdes E."/>
        </authorList>
    </citation>
    <scope>NUCLEOTIDE SEQUENCE [LARGE SCALE GENOMIC DNA]</scope>
    <source>
        <strain evidence="2 3">CCUG 46540</strain>
    </source>
</reference>
<keyword evidence="3" id="KW-1185">Reference proteome</keyword>
<gene>
    <name evidence="2" type="ORF">BXT89_01870</name>
</gene>
<dbReference type="SUPFAM" id="SSF141371">
    <property type="entry name" value="PilZ domain-like"/>
    <property type="match status" value="1"/>
</dbReference>
<dbReference type="AlphaFoldDB" id="A0A1S8DKF3"/>
<sequence>MSFHDQQYSEKRDFMRMTMDTSARLSTGDLELDVVCRDLSNQGALVISQQPVTEGATVGLTISSPTPGLQGLQAKGDVVRCEPEDNGQFSIGLRFDSLS</sequence>
<organism evidence="2 3">
    <name type="scientific">Halopseudomonas pachastrellae</name>
    <dbReference type="NCBI Taxonomy" id="254161"/>
    <lineage>
        <taxon>Bacteria</taxon>
        <taxon>Pseudomonadati</taxon>
        <taxon>Pseudomonadota</taxon>
        <taxon>Gammaproteobacteria</taxon>
        <taxon>Pseudomonadales</taxon>
        <taxon>Pseudomonadaceae</taxon>
        <taxon>Halopseudomonas</taxon>
    </lineage>
</organism>
<name>A0A1S8DKF3_9GAMM</name>
<dbReference type="Proteomes" id="UP000242847">
    <property type="component" value="Unassembled WGS sequence"/>
</dbReference>
<feature type="domain" description="PilZ" evidence="1">
    <location>
        <begin position="10"/>
        <end position="99"/>
    </location>
</feature>
<dbReference type="RefSeq" id="WP_083724123.1">
    <property type="nucleotide sequence ID" value="NZ_FOUD01000010.1"/>
</dbReference>
<evidence type="ECO:0000259" key="1">
    <source>
        <dbReference type="Pfam" id="PF07238"/>
    </source>
</evidence>
<dbReference type="Gene3D" id="2.40.10.220">
    <property type="entry name" value="predicted glycosyltransferase like domains"/>
    <property type="match status" value="1"/>
</dbReference>
<comment type="caution">
    <text evidence="2">The sequence shown here is derived from an EMBL/GenBank/DDBJ whole genome shotgun (WGS) entry which is preliminary data.</text>
</comment>
<proteinExistence type="predicted"/>
<evidence type="ECO:0000313" key="3">
    <source>
        <dbReference type="Proteomes" id="UP000242847"/>
    </source>
</evidence>
<protein>
    <recommendedName>
        <fullName evidence="1">PilZ domain-containing protein</fullName>
    </recommendedName>
</protein>
<dbReference type="STRING" id="254161.SAMN05216256_11014"/>
<dbReference type="OrthoDB" id="5290589at2"/>
<accession>A0A1S8DKF3</accession>
<evidence type="ECO:0000313" key="2">
    <source>
        <dbReference type="EMBL" id="ONM45451.1"/>
    </source>
</evidence>
<dbReference type="InterPro" id="IPR009875">
    <property type="entry name" value="PilZ_domain"/>
</dbReference>
<dbReference type="GO" id="GO:0035438">
    <property type="term" value="F:cyclic-di-GMP binding"/>
    <property type="evidence" value="ECO:0007669"/>
    <property type="project" value="InterPro"/>
</dbReference>
<dbReference type="EMBL" id="MUBC01000003">
    <property type="protein sequence ID" value="ONM45451.1"/>
    <property type="molecule type" value="Genomic_DNA"/>
</dbReference>
<dbReference type="Pfam" id="PF07238">
    <property type="entry name" value="PilZ"/>
    <property type="match status" value="1"/>
</dbReference>